<accession>A0A6G9Y9M8</accession>
<organism evidence="1 2">
    <name type="scientific">Nocardia arthritidis</name>
    <dbReference type="NCBI Taxonomy" id="228602"/>
    <lineage>
        <taxon>Bacteria</taxon>
        <taxon>Bacillati</taxon>
        <taxon>Actinomycetota</taxon>
        <taxon>Actinomycetes</taxon>
        <taxon>Mycobacteriales</taxon>
        <taxon>Nocardiaceae</taxon>
        <taxon>Nocardia</taxon>
    </lineage>
</organism>
<keyword evidence="2" id="KW-1185">Reference proteome</keyword>
<reference evidence="1 2" key="1">
    <citation type="journal article" date="2019" name="ACS Chem. Biol.">
        <title>Identification and Mobilization of a Cryptic Antibiotic Biosynthesis Gene Locus from a Human-Pathogenic Nocardia Isolate.</title>
        <authorList>
            <person name="Herisse M."/>
            <person name="Ishida K."/>
            <person name="Porter J.L."/>
            <person name="Howden B."/>
            <person name="Hertweck C."/>
            <person name="Stinear T.P."/>
            <person name="Pidot S.J."/>
        </authorList>
    </citation>
    <scope>NUCLEOTIDE SEQUENCE [LARGE SCALE GENOMIC DNA]</scope>
    <source>
        <strain evidence="1 2">AUSMDU00012717</strain>
    </source>
</reference>
<evidence type="ECO:0000313" key="2">
    <source>
        <dbReference type="Proteomes" id="UP000503540"/>
    </source>
</evidence>
<dbReference type="EMBL" id="CP046172">
    <property type="protein sequence ID" value="QIS09878.1"/>
    <property type="molecule type" value="Genomic_DNA"/>
</dbReference>
<gene>
    <name evidence="1" type="ORF">F5544_09890</name>
</gene>
<dbReference type="KEGG" id="nah:F5544_09890"/>
<sequence length="65" mass="6930">MLSTRIMKCLSADVVAIALFVACDLTPATDRDQLDPGTSLAPIENELDMKAALNNSGFSIWICAS</sequence>
<protein>
    <submittedName>
        <fullName evidence="1">Uncharacterized protein</fullName>
    </submittedName>
</protein>
<dbReference type="RefSeq" id="WP_167472930.1">
    <property type="nucleotide sequence ID" value="NZ_CP046172.1"/>
</dbReference>
<dbReference type="Proteomes" id="UP000503540">
    <property type="component" value="Chromosome"/>
</dbReference>
<dbReference type="AlphaFoldDB" id="A0A6G9Y9M8"/>
<evidence type="ECO:0000313" key="1">
    <source>
        <dbReference type="EMBL" id="QIS09878.1"/>
    </source>
</evidence>
<proteinExistence type="predicted"/>
<name>A0A6G9Y9M8_9NOCA</name>